<keyword evidence="2" id="KW-1185">Reference proteome</keyword>
<dbReference type="EMBL" id="POUB01000001">
    <property type="protein sequence ID" value="PZG03015.1"/>
    <property type="molecule type" value="Genomic_DNA"/>
</dbReference>
<dbReference type="Proteomes" id="UP000248749">
    <property type="component" value="Unassembled WGS sequence"/>
</dbReference>
<organism evidence="1 2">
    <name type="scientific">Micromonospora deserti</name>
    <dbReference type="NCBI Taxonomy" id="2070366"/>
    <lineage>
        <taxon>Bacteria</taxon>
        <taxon>Bacillati</taxon>
        <taxon>Actinomycetota</taxon>
        <taxon>Actinomycetes</taxon>
        <taxon>Micromonosporales</taxon>
        <taxon>Micromonosporaceae</taxon>
        <taxon>Micromonospora</taxon>
    </lineage>
</organism>
<evidence type="ECO:0008006" key="3">
    <source>
        <dbReference type="Google" id="ProtNLM"/>
    </source>
</evidence>
<proteinExistence type="predicted"/>
<sequence length="185" mass="20688">MAPLAGPLRLTEGMTRPGARLRFGQKAIVPIRQYHPLRGYTEGVLGIVVRKIQHVPGSEIDGNFDDNSAALLKKNTAYYATIVITNESGNPMSLEMLRFDGLRSDGELASIVLIGGDLPNCRTTDSPDRFDHAGARWVTCKLWVSSPSRPIRKIRYREPPYGEANQAFDDARFNRYYSLGMLTWS</sequence>
<dbReference type="AlphaFoldDB" id="A0A2W2DCV5"/>
<name>A0A2W2DCV5_9ACTN</name>
<dbReference type="OrthoDB" id="3624167at2"/>
<comment type="caution">
    <text evidence="1">The sequence shown here is derived from an EMBL/GenBank/DDBJ whole genome shotgun (WGS) entry which is preliminary data.</text>
</comment>
<evidence type="ECO:0000313" key="2">
    <source>
        <dbReference type="Proteomes" id="UP000248749"/>
    </source>
</evidence>
<accession>A0A2W2DCV5</accession>
<gene>
    <name evidence="1" type="ORF">C1I99_00135</name>
</gene>
<evidence type="ECO:0000313" key="1">
    <source>
        <dbReference type="EMBL" id="PZG03015.1"/>
    </source>
</evidence>
<protein>
    <recommendedName>
        <fullName evidence="3">DUF4352 domain-containing protein</fullName>
    </recommendedName>
</protein>
<reference evidence="1 2" key="1">
    <citation type="submission" date="2018-01" db="EMBL/GenBank/DDBJ databases">
        <title>Draft genome sequence of Salinispora sp. 13K206.</title>
        <authorList>
            <person name="Sahin N."/>
            <person name="Saygin H."/>
            <person name="Ay H."/>
        </authorList>
    </citation>
    <scope>NUCLEOTIDE SEQUENCE [LARGE SCALE GENOMIC DNA]</scope>
    <source>
        <strain evidence="1 2">13K206</strain>
    </source>
</reference>
<dbReference type="RefSeq" id="WP_111132103.1">
    <property type="nucleotide sequence ID" value="NZ_POUB01000001.1"/>
</dbReference>